<gene>
    <name evidence="10" type="ORF">CSSPTR1EN2_LOCUS20667</name>
</gene>
<proteinExistence type="inferred from homology"/>
<evidence type="ECO:0000313" key="11">
    <source>
        <dbReference type="Proteomes" id="UP001497512"/>
    </source>
</evidence>
<organism evidence="10 11">
    <name type="scientific">Sphagnum troendelagicum</name>
    <dbReference type="NCBI Taxonomy" id="128251"/>
    <lineage>
        <taxon>Eukaryota</taxon>
        <taxon>Viridiplantae</taxon>
        <taxon>Streptophyta</taxon>
        <taxon>Embryophyta</taxon>
        <taxon>Bryophyta</taxon>
        <taxon>Sphagnophytina</taxon>
        <taxon>Sphagnopsida</taxon>
        <taxon>Sphagnales</taxon>
        <taxon>Sphagnaceae</taxon>
        <taxon>Sphagnum</taxon>
    </lineage>
</organism>
<evidence type="ECO:0000256" key="5">
    <source>
        <dbReference type="ARBA" id="ARBA00022660"/>
    </source>
</evidence>
<keyword evidence="9" id="KW-1015">Disulfide bond</keyword>
<accession>A0ABP0UY22</accession>
<dbReference type="PANTHER" id="PTHR13344:SF0">
    <property type="entry name" value="NADH DEHYDROGENASE [UBIQUINONE] 1 ALPHA SUBCOMPLEX SUBUNIT 8"/>
    <property type="match status" value="1"/>
</dbReference>
<comment type="function">
    <text evidence="1">Accessory subunit of the mitochondrial membrane respiratory chain NADH dehydrogenase (Complex I), that is believed not to be involved in catalysis. Complex I functions in the transfer of electrons from NADH to the respiratory chain. The immediate electron acceptor for the enzyme is believed to be ubiquinone.</text>
</comment>
<evidence type="ECO:0000256" key="6">
    <source>
        <dbReference type="ARBA" id="ARBA00022737"/>
    </source>
</evidence>
<keyword evidence="11" id="KW-1185">Reference proteome</keyword>
<keyword evidence="5" id="KW-0679">Respiratory chain</keyword>
<comment type="similarity">
    <text evidence="3">Belongs to the complex I NDUFA8 subunit family.</text>
</comment>
<keyword evidence="8" id="KW-0496">Mitochondrion</keyword>
<keyword evidence="6" id="KW-0677">Repeat</keyword>
<evidence type="ECO:0000256" key="1">
    <source>
        <dbReference type="ARBA" id="ARBA00003195"/>
    </source>
</evidence>
<comment type="subcellular location">
    <subcellularLocation>
        <location evidence="2">Mitochondrion</location>
    </subcellularLocation>
</comment>
<keyword evidence="7" id="KW-0249">Electron transport</keyword>
<dbReference type="PROSITE" id="PS51808">
    <property type="entry name" value="CHCH"/>
    <property type="match status" value="2"/>
</dbReference>
<dbReference type="EMBL" id="OZ019899">
    <property type="protein sequence ID" value="CAK9231488.1"/>
    <property type="molecule type" value="Genomic_DNA"/>
</dbReference>
<dbReference type="PANTHER" id="PTHR13344">
    <property type="entry name" value="NADH-UBIQUINONE OXIDOREDUCTASE"/>
    <property type="match status" value="1"/>
</dbReference>
<keyword evidence="4" id="KW-0813">Transport</keyword>
<evidence type="ECO:0000256" key="7">
    <source>
        <dbReference type="ARBA" id="ARBA00022982"/>
    </source>
</evidence>
<evidence type="ECO:0008006" key="12">
    <source>
        <dbReference type="Google" id="ProtNLM"/>
    </source>
</evidence>
<evidence type="ECO:0000256" key="4">
    <source>
        <dbReference type="ARBA" id="ARBA00022448"/>
    </source>
</evidence>
<evidence type="ECO:0000256" key="3">
    <source>
        <dbReference type="ARBA" id="ARBA00010705"/>
    </source>
</evidence>
<evidence type="ECO:0000256" key="2">
    <source>
        <dbReference type="ARBA" id="ARBA00004173"/>
    </source>
</evidence>
<evidence type="ECO:0000256" key="9">
    <source>
        <dbReference type="ARBA" id="ARBA00023157"/>
    </source>
</evidence>
<dbReference type="InterPro" id="IPR016680">
    <property type="entry name" value="NDUFA8"/>
</dbReference>
<reference evidence="10" key="1">
    <citation type="submission" date="2024-02" db="EMBL/GenBank/DDBJ databases">
        <authorList>
            <consortium name="ELIXIR-Norway"/>
            <consortium name="Elixir Norway"/>
        </authorList>
    </citation>
    <scope>NUCLEOTIDE SEQUENCE</scope>
</reference>
<sequence length="109" mass="12273">MGVEETSPLQERPAPITTSAVLMAASKHIASKCGAQNRAFLDCKRNDPDPERCLRQGQDVTGCVISLLKELNNKCPKAMDAYSKCMDYWTNEFELCRKEQQEFEEACPL</sequence>
<name>A0ABP0UY22_9BRYO</name>
<dbReference type="Proteomes" id="UP001497512">
    <property type="component" value="Chromosome 7"/>
</dbReference>
<evidence type="ECO:0000256" key="8">
    <source>
        <dbReference type="ARBA" id="ARBA00023128"/>
    </source>
</evidence>
<protein>
    <recommendedName>
        <fullName evidence="12">CHCH domain-containing protein</fullName>
    </recommendedName>
</protein>
<evidence type="ECO:0000313" key="10">
    <source>
        <dbReference type="EMBL" id="CAK9231488.1"/>
    </source>
</evidence>